<reference evidence="1" key="1">
    <citation type="submission" date="2021-01" db="EMBL/GenBank/DDBJ databases">
        <authorList>
            <person name="Sun Q."/>
        </authorList>
    </citation>
    <scope>NUCLEOTIDE SEQUENCE</scope>
    <source>
        <strain evidence="1">YIM B02566</strain>
    </source>
</reference>
<evidence type="ECO:0000313" key="1">
    <source>
        <dbReference type="EMBL" id="MBK1866998.1"/>
    </source>
</evidence>
<comment type="caution">
    <text evidence="1">The sequence shown here is derived from an EMBL/GenBank/DDBJ whole genome shotgun (WGS) entry which is preliminary data.</text>
</comment>
<proteinExistence type="predicted"/>
<name>A0ACC5R2Z9_9HYPH</name>
<dbReference type="Proteomes" id="UP000616151">
    <property type="component" value="Unassembled WGS sequence"/>
</dbReference>
<organism evidence="1 2">
    <name type="scientific">Taklimakanibacter albus</name>
    <dbReference type="NCBI Taxonomy" id="2800327"/>
    <lineage>
        <taxon>Bacteria</taxon>
        <taxon>Pseudomonadati</taxon>
        <taxon>Pseudomonadota</taxon>
        <taxon>Alphaproteobacteria</taxon>
        <taxon>Hyphomicrobiales</taxon>
        <taxon>Aestuariivirgaceae</taxon>
        <taxon>Taklimakanibacter</taxon>
    </lineage>
</organism>
<sequence length="102" mass="12146">MYPVPFLALQIERQWAPELAEHFGRRIEEISERTRPWFEHPSGLLRIELMDRSVVQFNWAFHIVSEAKYAIAVFTEHCGNHVFPYHGSKIYRDEVLVYDQKA</sequence>
<keyword evidence="2" id="KW-1185">Reference proteome</keyword>
<accession>A0ACC5R2Z9</accession>
<protein>
    <submittedName>
        <fullName evidence="1">Uncharacterized protein</fullName>
    </submittedName>
</protein>
<gene>
    <name evidence="1" type="ORF">JHL16_11635</name>
</gene>
<dbReference type="EMBL" id="JAENHL010000007">
    <property type="protein sequence ID" value="MBK1866998.1"/>
    <property type="molecule type" value="Genomic_DNA"/>
</dbReference>
<evidence type="ECO:0000313" key="2">
    <source>
        <dbReference type="Proteomes" id="UP000616151"/>
    </source>
</evidence>